<dbReference type="InterPro" id="IPR035069">
    <property type="entry name" value="TTHA1013/TTHA0281-like"/>
</dbReference>
<dbReference type="OrthoDB" id="9807959at2"/>
<keyword evidence="3" id="KW-1185">Reference proteome</keyword>
<gene>
    <name evidence="2" type="ORF">EWE75_13595</name>
</gene>
<dbReference type="SUPFAM" id="SSF143100">
    <property type="entry name" value="TTHA1013/TTHA0281-like"/>
    <property type="match status" value="1"/>
</dbReference>
<dbReference type="PANTHER" id="PTHR34504">
    <property type="entry name" value="ANTITOXIN HICB"/>
    <property type="match status" value="1"/>
</dbReference>
<sequence length="74" mass="7806">MSAYDYEIDVRPLPESLGGGYLATAPDLPGCMADGETPEEALAAGYDAAAAWLETAAELGRDIPAPKMDERLYA</sequence>
<dbReference type="Gene3D" id="3.30.160.250">
    <property type="match status" value="1"/>
</dbReference>
<dbReference type="RefSeq" id="WP_130158353.1">
    <property type="nucleotide sequence ID" value="NZ_SGIS01000019.1"/>
</dbReference>
<dbReference type="InterPro" id="IPR031807">
    <property type="entry name" value="HicB-like"/>
</dbReference>
<dbReference type="InterPro" id="IPR051404">
    <property type="entry name" value="TA_system_antitoxin"/>
</dbReference>
<evidence type="ECO:0000313" key="3">
    <source>
        <dbReference type="Proteomes" id="UP000292085"/>
    </source>
</evidence>
<proteinExistence type="predicted"/>
<comment type="caution">
    <text evidence="2">The sequence shown here is derived from an EMBL/GenBank/DDBJ whole genome shotgun (WGS) entry which is preliminary data.</text>
</comment>
<evidence type="ECO:0000259" key="1">
    <source>
        <dbReference type="Pfam" id="PF15919"/>
    </source>
</evidence>
<dbReference type="Pfam" id="PF15919">
    <property type="entry name" value="HicB_lk_antitox"/>
    <property type="match status" value="1"/>
</dbReference>
<feature type="domain" description="HicB-like antitoxin of toxin-antitoxin system" evidence="1">
    <location>
        <begin position="20"/>
        <end position="68"/>
    </location>
</feature>
<protein>
    <submittedName>
        <fullName evidence="2">Type II toxin-antitoxin system HicB family antitoxin</fullName>
    </submittedName>
</protein>
<reference evidence="2 3" key="1">
    <citation type="submission" date="2019-02" db="EMBL/GenBank/DDBJ databases">
        <authorList>
            <person name="Li Y."/>
        </authorList>
    </citation>
    <scope>NUCLEOTIDE SEQUENCE [LARGE SCALE GENOMIC DNA]</scope>
    <source>
        <strain evidence="2 3">3-7</strain>
    </source>
</reference>
<dbReference type="EMBL" id="SGIS01000019">
    <property type="protein sequence ID" value="RZF64005.1"/>
    <property type="molecule type" value="Genomic_DNA"/>
</dbReference>
<accession>A0A4Q6XVI3</accession>
<evidence type="ECO:0000313" key="2">
    <source>
        <dbReference type="EMBL" id="RZF64005.1"/>
    </source>
</evidence>
<name>A0A4Q6XVI3_9SPHN</name>
<dbReference type="PANTHER" id="PTHR34504:SF2">
    <property type="entry name" value="UPF0150 PROTEIN SSL0259"/>
    <property type="match status" value="1"/>
</dbReference>
<dbReference type="Proteomes" id="UP000292085">
    <property type="component" value="Unassembled WGS sequence"/>
</dbReference>
<organism evidence="2 3">
    <name type="scientific">Sphingomonas populi</name>
    <dbReference type="NCBI Taxonomy" id="2484750"/>
    <lineage>
        <taxon>Bacteria</taxon>
        <taxon>Pseudomonadati</taxon>
        <taxon>Pseudomonadota</taxon>
        <taxon>Alphaproteobacteria</taxon>
        <taxon>Sphingomonadales</taxon>
        <taxon>Sphingomonadaceae</taxon>
        <taxon>Sphingomonas</taxon>
    </lineage>
</organism>
<dbReference type="AlphaFoldDB" id="A0A4Q6XVI3"/>